<dbReference type="Proteomes" id="UP000019484">
    <property type="component" value="Unassembled WGS sequence"/>
</dbReference>
<keyword evidence="3" id="KW-1185">Reference proteome</keyword>
<protein>
    <submittedName>
        <fullName evidence="2">Uncharacterized protein</fullName>
    </submittedName>
</protein>
<sequence length="374" mass="39207">MTTTTSTTSSTTSSTGSTTSTTTTGITQVPPNYTSLASTVYASTVSSSLGTGTLCAGSNVVATSQASFPIYPGAYNYQKVALSNNPTAVYEVECYMNANSGSQYRPPTTNVYSLEYCIDLCNQVGPAACTVAYWAAGENTCTLYPTSASGGGSAPGGLTPNSMTFNKVRTARLLTAAAPNVVDATYLLGPSPQYNLGLCTGPGYYDKAFIGVYHLDNTIRPGRADLWFVNCFGNTYYSSGIASNQLTPTQMTSVQTTAGVGAPATADDCARLCAYANVAAVDAGTLNCRLWHWLTTNSCVLFSSRGTPPTTPNNDNTIVASGLYRGSTGEEYTQVASYKRSLPPGVGPKRSHARDALADTDHLTPDVIIPFSRD</sequence>
<dbReference type="RefSeq" id="XP_007722238.1">
    <property type="nucleotide sequence ID" value="XM_007724048.1"/>
</dbReference>
<dbReference type="EMBL" id="AMWN01000002">
    <property type="protein sequence ID" value="EXJ94744.1"/>
    <property type="molecule type" value="Genomic_DNA"/>
</dbReference>
<dbReference type="eggNOG" id="ENOG502RZBP">
    <property type="taxonomic scope" value="Eukaryota"/>
</dbReference>
<dbReference type="STRING" id="1182541.W9ZJN7"/>
<dbReference type="OrthoDB" id="4149590at2759"/>
<proteinExistence type="predicted"/>
<reference evidence="2 3" key="1">
    <citation type="submission" date="2013-03" db="EMBL/GenBank/DDBJ databases">
        <title>The Genome Sequence of Capronia coronata CBS 617.96.</title>
        <authorList>
            <consortium name="The Broad Institute Genomics Platform"/>
            <person name="Cuomo C."/>
            <person name="de Hoog S."/>
            <person name="Gorbushina A."/>
            <person name="Walker B."/>
            <person name="Young S.K."/>
            <person name="Zeng Q."/>
            <person name="Gargeya S."/>
            <person name="Fitzgerald M."/>
            <person name="Haas B."/>
            <person name="Abouelleil A."/>
            <person name="Allen A.W."/>
            <person name="Alvarado L."/>
            <person name="Arachchi H.M."/>
            <person name="Berlin A.M."/>
            <person name="Chapman S.B."/>
            <person name="Gainer-Dewar J."/>
            <person name="Goldberg J."/>
            <person name="Griggs A."/>
            <person name="Gujja S."/>
            <person name="Hansen M."/>
            <person name="Howarth C."/>
            <person name="Imamovic A."/>
            <person name="Ireland A."/>
            <person name="Larimer J."/>
            <person name="McCowan C."/>
            <person name="Murphy C."/>
            <person name="Pearson M."/>
            <person name="Poon T.W."/>
            <person name="Priest M."/>
            <person name="Roberts A."/>
            <person name="Saif S."/>
            <person name="Shea T."/>
            <person name="Sisk P."/>
            <person name="Sykes S."/>
            <person name="Wortman J."/>
            <person name="Nusbaum C."/>
            <person name="Birren B."/>
        </authorList>
    </citation>
    <scope>NUCLEOTIDE SEQUENCE [LARGE SCALE GENOMIC DNA]</scope>
    <source>
        <strain evidence="2 3">CBS 617.96</strain>
    </source>
</reference>
<name>W9ZJN7_9EURO</name>
<dbReference type="HOGENOM" id="CLU_056588_0_0_1"/>
<evidence type="ECO:0000313" key="3">
    <source>
        <dbReference type="Proteomes" id="UP000019484"/>
    </source>
</evidence>
<evidence type="ECO:0000313" key="2">
    <source>
        <dbReference type="EMBL" id="EXJ94744.1"/>
    </source>
</evidence>
<dbReference type="AlphaFoldDB" id="W9ZJN7"/>
<gene>
    <name evidence="2" type="ORF">A1O1_03141</name>
</gene>
<feature type="region of interest" description="Disordered" evidence="1">
    <location>
        <begin position="1"/>
        <end position="28"/>
    </location>
</feature>
<comment type="caution">
    <text evidence="2">The sequence shown here is derived from an EMBL/GenBank/DDBJ whole genome shotgun (WGS) entry which is preliminary data.</text>
</comment>
<organism evidence="2 3">
    <name type="scientific">Capronia coronata CBS 617.96</name>
    <dbReference type="NCBI Taxonomy" id="1182541"/>
    <lineage>
        <taxon>Eukaryota</taxon>
        <taxon>Fungi</taxon>
        <taxon>Dikarya</taxon>
        <taxon>Ascomycota</taxon>
        <taxon>Pezizomycotina</taxon>
        <taxon>Eurotiomycetes</taxon>
        <taxon>Chaetothyriomycetidae</taxon>
        <taxon>Chaetothyriales</taxon>
        <taxon>Herpotrichiellaceae</taxon>
        <taxon>Capronia</taxon>
    </lineage>
</organism>
<accession>W9ZJN7</accession>
<feature type="compositionally biased region" description="Low complexity" evidence="1">
    <location>
        <begin position="1"/>
        <end position="25"/>
    </location>
</feature>
<dbReference type="GeneID" id="19158037"/>
<evidence type="ECO:0000256" key="1">
    <source>
        <dbReference type="SAM" id="MobiDB-lite"/>
    </source>
</evidence>